<organism evidence="23 24">
    <name type="scientific">Boothiomyces macroporosus</name>
    <dbReference type="NCBI Taxonomy" id="261099"/>
    <lineage>
        <taxon>Eukaryota</taxon>
        <taxon>Fungi</taxon>
        <taxon>Fungi incertae sedis</taxon>
        <taxon>Chytridiomycota</taxon>
        <taxon>Chytridiomycota incertae sedis</taxon>
        <taxon>Chytridiomycetes</taxon>
        <taxon>Rhizophydiales</taxon>
        <taxon>Terramycetaceae</taxon>
        <taxon>Boothiomyces</taxon>
    </lineage>
</organism>
<evidence type="ECO:0000313" key="23">
    <source>
        <dbReference type="EMBL" id="KAJ3259068.1"/>
    </source>
</evidence>
<evidence type="ECO:0000256" key="10">
    <source>
        <dbReference type="ARBA" id="ARBA00022598"/>
    </source>
</evidence>
<evidence type="ECO:0000256" key="14">
    <source>
        <dbReference type="ARBA" id="ARBA00022840"/>
    </source>
</evidence>
<evidence type="ECO:0000256" key="15">
    <source>
        <dbReference type="ARBA" id="ARBA00022842"/>
    </source>
</evidence>
<comment type="catalytic activity">
    <reaction evidence="20">
        <text>(6S)-5,6,7,8-tetrahydrofolyl-(gamma-L-Glu)(n) + L-glutamate + ATP = (6S)-5,6,7,8-tetrahydrofolyl-(gamma-L-Glu)(n+1) + ADP + phosphate + H(+)</text>
        <dbReference type="Rhea" id="RHEA:10580"/>
        <dbReference type="Rhea" id="RHEA-COMP:14738"/>
        <dbReference type="Rhea" id="RHEA-COMP:14740"/>
        <dbReference type="ChEBI" id="CHEBI:15378"/>
        <dbReference type="ChEBI" id="CHEBI:29985"/>
        <dbReference type="ChEBI" id="CHEBI:30616"/>
        <dbReference type="ChEBI" id="CHEBI:43474"/>
        <dbReference type="ChEBI" id="CHEBI:141005"/>
        <dbReference type="ChEBI" id="CHEBI:456216"/>
        <dbReference type="EC" id="6.3.2.17"/>
    </reaction>
</comment>
<feature type="binding site" evidence="22">
    <location>
        <position position="133"/>
    </location>
    <ligand>
        <name>Mg(2+)</name>
        <dbReference type="ChEBI" id="CHEBI:18420"/>
        <label>1</label>
    </ligand>
</feature>
<keyword evidence="14 21" id="KW-0067">ATP-binding</keyword>
<feature type="binding site" evidence="21">
    <location>
        <position position="278"/>
    </location>
    <ligand>
        <name>ATP</name>
        <dbReference type="ChEBI" id="CHEBI:30616"/>
    </ligand>
</feature>
<comment type="cofactor">
    <cofactor evidence="1">
        <name>a monovalent cation</name>
        <dbReference type="ChEBI" id="CHEBI:60242"/>
    </cofactor>
</comment>
<evidence type="ECO:0000256" key="22">
    <source>
        <dbReference type="PIRSR" id="PIRSR038895-2"/>
    </source>
</evidence>
<evidence type="ECO:0000256" key="9">
    <source>
        <dbReference type="ARBA" id="ARBA00022563"/>
    </source>
</evidence>
<dbReference type="PANTHER" id="PTHR11136">
    <property type="entry name" value="FOLYLPOLYGLUTAMATE SYNTHASE-RELATED"/>
    <property type="match status" value="1"/>
</dbReference>
<comment type="pathway">
    <text evidence="5">Cofactor biosynthesis; tetrahydrofolylpolyglutamate biosynthesis.</text>
</comment>
<evidence type="ECO:0000256" key="19">
    <source>
        <dbReference type="ARBA" id="ARBA00030876"/>
    </source>
</evidence>
<evidence type="ECO:0000256" key="17">
    <source>
        <dbReference type="ARBA" id="ARBA00023136"/>
    </source>
</evidence>
<evidence type="ECO:0000313" key="24">
    <source>
        <dbReference type="Proteomes" id="UP001210925"/>
    </source>
</evidence>
<dbReference type="GO" id="GO:0006730">
    <property type="term" value="P:one-carbon metabolic process"/>
    <property type="evidence" value="ECO:0007669"/>
    <property type="project" value="UniProtKB-KW"/>
</dbReference>
<keyword evidence="12 21" id="KW-0547">Nucleotide-binding</keyword>
<dbReference type="GO" id="GO:0005743">
    <property type="term" value="C:mitochondrial inner membrane"/>
    <property type="evidence" value="ECO:0007669"/>
    <property type="project" value="UniProtKB-SubCell"/>
</dbReference>
<dbReference type="GO" id="GO:0005829">
    <property type="term" value="C:cytosol"/>
    <property type="evidence" value="ECO:0007669"/>
    <property type="project" value="TreeGrafter"/>
</dbReference>
<name>A0AAD5UM10_9FUNG</name>
<evidence type="ECO:0000256" key="18">
    <source>
        <dbReference type="ARBA" id="ARBA00030592"/>
    </source>
</evidence>
<dbReference type="SUPFAM" id="SSF53623">
    <property type="entry name" value="MurD-like peptide ligases, catalytic domain"/>
    <property type="match status" value="1"/>
</dbReference>
<dbReference type="AlphaFoldDB" id="A0AAD5UM10"/>
<gene>
    <name evidence="23" type="primary">MET7</name>
    <name evidence="23" type="ORF">HK103_002955</name>
</gene>
<dbReference type="InterPro" id="IPR001645">
    <property type="entry name" value="Folylpolyglutamate_synth"/>
</dbReference>
<keyword evidence="24" id="KW-1185">Reference proteome</keyword>
<evidence type="ECO:0000256" key="6">
    <source>
        <dbReference type="ARBA" id="ARBA00008276"/>
    </source>
</evidence>
<comment type="similarity">
    <text evidence="6">Belongs to the folylpolyglutamate synthase family.</text>
</comment>
<comment type="subcellular location">
    <subcellularLocation>
        <location evidence="4">Cytoplasm</location>
    </subcellularLocation>
    <subcellularLocation>
        <location evidence="2">Mitochondrion inner membrane</location>
    </subcellularLocation>
    <subcellularLocation>
        <location evidence="3">Mitochondrion matrix</location>
    </subcellularLocation>
</comment>
<keyword evidence="15 22" id="KW-0460">Magnesium</keyword>
<dbReference type="PIRSF" id="PIRSF038895">
    <property type="entry name" value="FPGS"/>
    <property type="match status" value="1"/>
</dbReference>
<dbReference type="EC" id="6.3.2.17" evidence="7"/>
<dbReference type="InterPro" id="IPR036565">
    <property type="entry name" value="Mur-like_cat_sf"/>
</dbReference>
<dbReference type="SUPFAM" id="SSF53244">
    <property type="entry name" value="MurD-like peptide ligases, peptide-binding domain"/>
    <property type="match status" value="1"/>
</dbReference>
<evidence type="ECO:0000256" key="1">
    <source>
        <dbReference type="ARBA" id="ARBA00001944"/>
    </source>
</evidence>
<evidence type="ECO:0000256" key="13">
    <source>
        <dbReference type="ARBA" id="ARBA00022792"/>
    </source>
</evidence>
<keyword evidence="17" id="KW-0472">Membrane</keyword>
<dbReference type="Proteomes" id="UP001210925">
    <property type="component" value="Unassembled WGS sequence"/>
</dbReference>
<evidence type="ECO:0000256" key="3">
    <source>
        <dbReference type="ARBA" id="ARBA00004305"/>
    </source>
</evidence>
<evidence type="ECO:0000256" key="8">
    <source>
        <dbReference type="ARBA" id="ARBA00022490"/>
    </source>
</evidence>
<evidence type="ECO:0000256" key="16">
    <source>
        <dbReference type="ARBA" id="ARBA00023128"/>
    </source>
</evidence>
<sequence length="446" mass="49407">MEMKNYLRRIGYDVLLNVIHVAGTKGKGSTSAFCESILRKHKINKNGELVPIKTGLFTSPHIMEARERIRINGKPISKELFAKYFFTVWDRLEETTPKIIDVYNPDKPHYFRFLTLVSFHTFLEEKVDTVVLEVGVGGEYDATNVIEQPVVCGITSLGMDHIALLGDSIEKIAWHKAGIIKSHRPAFTVPQPGGAGQVIEARAKDANASKFHGATWEEIEELKNYKLGLAGDHQKINAKLAMLLSQAWIDAKRAEGIEIVGDEDTVRQGLAETTWPGRCQTLVSPKYPKATWYLDGAHTPESLDVCGEWFTKTVTGTSKKALIFNCTHGRTGKDLFPALLKRFKSMKLSKVVFTTNEPWKDPSAHTGGDLVNNMTEPDLVLKAQHDLKDTWTALAKEYGVDSAQVFVAGSCEDAIEKAYSEDSEILITGSLHLVGSCLTAFGAEVQ</sequence>
<evidence type="ECO:0000256" key="7">
    <source>
        <dbReference type="ARBA" id="ARBA00013025"/>
    </source>
</evidence>
<proteinExistence type="inferred from homology"/>
<dbReference type="GO" id="GO:0004326">
    <property type="term" value="F:tetrahydrofolylpolyglutamate synthase activity"/>
    <property type="evidence" value="ECO:0007669"/>
    <property type="project" value="UniProtKB-EC"/>
</dbReference>
<protein>
    <recommendedName>
        <fullName evidence="7">tetrahydrofolate synthase</fullName>
        <ecNumber evidence="7">6.3.2.17</ecNumber>
    </recommendedName>
    <alternativeName>
        <fullName evidence="19">Folylpoly-gamma-glutamate synthetase</fullName>
    </alternativeName>
    <alternativeName>
        <fullName evidence="18">Tetrahydrofolylpolyglutamate synthase</fullName>
    </alternativeName>
</protein>
<evidence type="ECO:0000256" key="11">
    <source>
        <dbReference type="ARBA" id="ARBA00022723"/>
    </source>
</evidence>
<keyword evidence="16" id="KW-0496">Mitochondrion</keyword>
<dbReference type="GO" id="GO:0005759">
    <property type="term" value="C:mitochondrial matrix"/>
    <property type="evidence" value="ECO:0007669"/>
    <property type="project" value="UniProtKB-SubCell"/>
</dbReference>
<keyword evidence="13" id="KW-0999">Mitochondrion inner membrane</keyword>
<dbReference type="GO" id="GO:0005524">
    <property type="term" value="F:ATP binding"/>
    <property type="evidence" value="ECO:0007669"/>
    <property type="project" value="UniProtKB-KW"/>
</dbReference>
<evidence type="ECO:0000256" key="21">
    <source>
        <dbReference type="PIRSR" id="PIRSR038895-1"/>
    </source>
</evidence>
<evidence type="ECO:0000256" key="12">
    <source>
        <dbReference type="ARBA" id="ARBA00022741"/>
    </source>
</evidence>
<evidence type="ECO:0000256" key="5">
    <source>
        <dbReference type="ARBA" id="ARBA00005150"/>
    </source>
</evidence>
<keyword evidence="11 22" id="KW-0479">Metal-binding</keyword>
<evidence type="ECO:0000256" key="2">
    <source>
        <dbReference type="ARBA" id="ARBA00004273"/>
    </source>
</evidence>
<dbReference type="EMBL" id="JADGKB010000021">
    <property type="protein sequence ID" value="KAJ3259068.1"/>
    <property type="molecule type" value="Genomic_DNA"/>
</dbReference>
<evidence type="ECO:0000256" key="4">
    <source>
        <dbReference type="ARBA" id="ARBA00004496"/>
    </source>
</evidence>
<dbReference type="Gene3D" id="3.40.1190.10">
    <property type="entry name" value="Mur-like, catalytic domain"/>
    <property type="match status" value="1"/>
</dbReference>
<feature type="binding site" evidence="22">
    <location>
        <position position="59"/>
    </location>
    <ligand>
        <name>Mg(2+)</name>
        <dbReference type="ChEBI" id="CHEBI:18420"/>
        <label>1</label>
    </ligand>
</feature>
<keyword evidence="10" id="KW-0436">Ligase</keyword>
<dbReference type="GO" id="GO:0046872">
    <property type="term" value="F:metal ion binding"/>
    <property type="evidence" value="ECO:0007669"/>
    <property type="project" value="UniProtKB-KW"/>
</dbReference>
<dbReference type="PROSITE" id="PS01012">
    <property type="entry name" value="FOLYLPOLYGLU_SYNT_2"/>
    <property type="match status" value="1"/>
</dbReference>
<dbReference type="InterPro" id="IPR018109">
    <property type="entry name" value="Folylpolyglutamate_synth_CS"/>
</dbReference>
<feature type="binding site" evidence="22">
    <location>
        <position position="161"/>
    </location>
    <ligand>
        <name>Mg(2+)</name>
        <dbReference type="ChEBI" id="CHEBI:18420"/>
        <label>1</label>
    </ligand>
</feature>
<dbReference type="InterPro" id="IPR036615">
    <property type="entry name" value="Mur_ligase_C_dom_sf"/>
</dbReference>
<comment type="caution">
    <text evidence="23">The sequence shown here is derived from an EMBL/GenBank/DDBJ whole genome shotgun (WGS) entry which is preliminary data.</text>
</comment>
<dbReference type="Gene3D" id="3.90.190.20">
    <property type="entry name" value="Mur ligase, C-terminal domain"/>
    <property type="match status" value="1"/>
</dbReference>
<dbReference type="PROSITE" id="PS01011">
    <property type="entry name" value="FOLYLPOLYGLU_SYNT_1"/>
    <property type="match status" value="1"/>
</dbReference>
<feature type="binding site" evidence="21">
    <location>
        <position position="295"/>
    </location>
    <ligand>
        <name>ATP</name>
        <dbReference type="ChEBI" id="CHEBI:30616"/>
    </ligand>
</feature>
<accession>A0AAD5UM10</accession>
<dbReference type="InterPro" id="IPR023600">
    <property type="entry name" value="Folylpolyglutamate_synth_euk"/>
</dbReference>
<reference evidence="23" key="1">
    <citation type="submission" date="2020-05" db="EMBL/GenBank/DDBJ databases">
        <title>Phylogenomic resolution of chytrid fungi.</title>
        <authorList>
            <person name="Stajich J.E."/>
            <person name="Amses K."/>
            <person name="Simmons R."/>
            <person name="Seto K."/>
            <person name="Myers J."/>
            <person name="Bonds A."/>
            <person name="Quandt C.A."/>
            <person name="Barry K."/>
            <person name="Liu P."/>
            <person name="Grigoriev I."/>
            <person name="Longcore J.E."/>
            <person name="James T.Y."/>
        </authorList>
    </citation>
    <scope>NUCLEOTIDE SEQUENCE</scope>
    <source>
        <strain evidence="23">PLAUS21</strain>
    </source>
</reference>
<dbReference type="PANTHER" id="PTHR11136:SF5">
    <property type="entry name" value="FOLYLPOLYGLUTAMATE SYNTHASE, MITOCHONDRIAL"/>
    <property type="match status" value="1"/>
</dbReference>
<keyword evidence="8" id="KW-0963">Cytoplasm</keyword>
<evidence type="ECO:0000256" key="20">
    <source>
        <dbReference type="ARBA" id="ARBA00047493"/>
    </source>
</evidence>
<dbReference type="NCBIfam" id="TIGR01499">
    <property type="entry name" value="folC"/>
    <property type="match status" value="1"/>
</dbReference>
<keyword evidence="9" id="KW-0554">One-carbon metabolism</keyword>